<dbReference type="RefSeq" id="WP_173415273.1">
    <property type="nucleotide sequence ID" value="NZ_CP054139.1"/>
</dbReference>
<dbReference type="Proteomes" id="UP000505355">
    <property type="component" value="Chromosome"/>
</dbReference>
<reference evidence="2 3" key="1">
    <citation type="submission" date="2020-05" db="EMBL/GenBank/DDBJ databases">
        <title>Mucilaginibacter mali sp. nov.</title>
        <authorList>
            <person name="Kim H.S."/>
            <person name="Lee K.C."/>
            <person name="Suh M.K."/>
            <person name="Kim J.-S."/>
            <person name="Han K.-I."/>
            <person name="Eom M.K."/>
            <person name="Shin Y.K."/>
            <person name="Lee J.-S."/>
        </authorList>
    </citation>
    <scope>NUCLEOTIDE SEQUENCE [LARGE SCALE GENOMIC DNA]</scope>
    <source>
        <strain evidence="2 3">G2-14</strain>
    </source>
</reference>
<protein>
    <recommendedName>
        <fullName evidence="4">TANFOR domain-containing protein</fullName>
    </recommendedName>
</protein>
<dbReference type="EMBL" id="CP054139">
    <property type="protein sequence ID" value="QKJ30600.1"/>
    <property type="molecule type" value="Genomic_DNA"/>
</dbReference>
<evidence type="ECO:0008006" key="4">
    <source>
        <dbReference type="Google" id="ProtNLM"/>
    </source>
</evidence>
<feature type="region of interest" description="Disordered" evidence="1">
    <location>
        <begin position="1648"/>
        <end position="1668"/>
    </location>
</feature>
<feature type="compositionally biased region" description="Polar residues" evidence="1">
    <location>
        <begin position="1648"/>
        <end position="1661"/>
    </location>
</feature>
<evidence type="ECO:0000256" key="1">
    <source>
        <dbReference type="SAM" id="MobiDB-lite"/>
    </source>
</evidence>
<proteinExistence type="predicted"/>
<organism evidence="2 3">
    <name type="scientific">Mucilaginibacter mali</name>
    <dbReference type="NCBI Taxonomy" id="2740462"/>
    <lineage>
        <taxon>Bacteria</taxon>
        <taxon>Pseudomonadati</taxon>
        <taxon>Bacteroidota</taxon>
        <taxon>Sphingobacteriia</taxon>
        <taxon>Sphingobacteriales</taxon>
        <taxon>Sphingobacteriaceae</taxon>
        <taxon>Mucilaginibacter</taxon>
    </lineage>
</organism>
<name>A0A7D4UPI9_9SPHI</name>
<gene>
    <name evidence="2" type="ORF">HQ865_12810</name>
</gene>
<accession>A0A7D4UPI9</accession>
<evidence type="ECO:0000313" key="2">
    <source>
        <dbReference type="EMBL" id="QKJ30600.1"/>
    </source>
</evidence>
<dbReference type="KEGG" id="mmab:HQ865_12810"/>
<sequence length="1668" mass="177040">MNRAKLALAAPLKVMQGVLLLALAFFGAATEVSAQANLITNVNISLPANPNANTANWGSSNSLLTITASTQVSNGHINEQVLQSTMLVSIKKGGSKVCGQYTSSNAPSAGFNTIVKTWSGANATSFLGQDCTLQPGSYEISVQFFYYNTGQNKLMPASAEKTKAFTIAGQNYQPPQTLNPVNNAILTSSALTQPITLKWTPVTPAFTGPVTYRIKIWQLLLGQTASQAKNLNTPLVTKDVIATTQTIITNLVSGPCQPPYTCNFVWTVQAIDGDGQPVGSNSGTSSPATFGAPADNGSATTDSVNCSTVSTKAFAIGDEILLSDGFVMKLTSAPTGTNSSLSGNGSVKVKWLGLLSVKFKNISINGDNRLCSGAVYTNTDADQEYPTQWGKNFLNKPGDWISDKVKTVMAAIKYKATHNIKALIQAADDVATPPSATPVNMPFGYFKGGDTTTAIGFTEMVFKPDRAELEVIASLNTQGIFKDAGNAFNGTDAIALQGRGIRFKQSGLKGINGSIMLVEPLVFTYANTGTESLKMTANVPGVGHIGNGIEFSSANNEFWNYKLDLNIQLPKQWLIPVDKTKTNVDMNFQSSFARWGDYIIQGSLPACIIPHCNGLGIEAATITYDHSDIANATGMVFPAGYAGDTNTFFSGFYMKDLKFTLPDVLRSYADTTKNIQIVAENLIIDRYGLSGKVYAANVLNYPYANIGNMGGSIDTVKIAMANSALTEASLTGKITLPLSSTNDATSGINYSALFLPSGAPAADGTSSFTFALHPAQDVTTRFLGDGKIKIDPSSSLSLVLTKSASTGRNIALNVDLNGSLYYPAGQIIDPGSILPMDLDLSCAFQHLGITYINSPQTFTFTPGQWSFASPQKKLSGFPFTIEDVKAKLDSYTITDLSASATPDGQYLFKGGVEIKAKINIGSENSNIKISGDTKILLSAGILSSKFTPPASSGQAQAASTPNLSLLSAQSQLASGNVNSVNSATSAFKADKGFLTQLKPQYLGVQVETIHIETQTPAVSIKGDVEFYKHHPTYGNGFKGDLTAKFTCLNLGIQAGAIFGNTKYIPNNSGPGFKYWMVEAQVNLPPPGIPFLTGVAFRGFGAGVYSRMNMTPPAVFNPTQAAGSTFGGAVFTPDASVSMGFKAKAIIATTPKEETLNGSVALGAQFNTSGGINFIQFDGLFNCGAAIGNESQAFANGAISVSYNFPNKVFDMNSQLLINKDPISTDAPGIQTKLHIDGLNNKWFFMSGTPTLPNKIKISGVAINSYLMFGNDIEKPQGFMQETRDGFARIGHTLPNFADNATSDGKYQSAKGFAFGIGVNYYNGDSWNVADWEGVGKHHRYLTVNYSIDAGAEIDASFMQYNGCTGLGKGWRARASVAVYAGATLGYAYDLPLLGAQSGILGHVDGSAYAIAEFPNPTYLAGSLDGDFSIGGYSVGFHKSFQKGTPCAGSQVVSDPALDNPYTQQNVSDSLNYSLIKDFLLTNGSTGVSRKPKLAVELNYMANQPFDVQEQQSTGQIKVRKFRAWYTATLKQDSLTTSGTTTLVKATAQKAILGVGGVNQGQQQTAPATASPIALTDAGYDDIGAKLYKLTGTGTGGLNVTPLKSNTSYKFEIKGELQEFVNNSWQAVKKKNTNIAVTQTERIYFKTNNDPVSNAPVQQSTAGAVAHHL</sequence>
<keyword evidence="3" id="KW-1185">Reference proteome</keyword>
<evidence type="ECO:0000313" key="3">
    <source>
        <dbReference type="Proteomes" id="UP000505355"/>
    </source>
</evidence>
<feature type="region of interest" description="Disordered" evidence="1">
    <location>
        <begin position="276"/>
        <end position="303"/>
    </location>
</feature>
<feature type="compositionally biased region" description="Polar residues" evidence="1">
    <location>
        <begin position="278"/>
        <end position="288"/>
    </location>
</feature>